<dbReference type="Gene3D" id="2.20.200.10">
    <property type="entry name" value="Outer membrane efflux proteins (OEP)"/>
    <property type="match status" value="1"/>
</dbReference>
<proteinExistence type="inferred from homology"/>
<dbReference type="Proteomes" id="UP000433309">
    <property type="component" value="Unassembled WGS sequence"/>
</dbReference>
<comment type="subcellular location">
    <subcellularLocation>
        <location evidence="2">Cell membrane</location>
        <topology evidence="2">Lipid-anchor</topology>
    </subcellularLocation>
</comment>
<evidence type="ECO:0000313" key="3">
    <source>
        <dbReference type="EMBL" id="MRW89965.1"/>
    </source>
</evidence>
<feature type="chain" id="PRO_5026375198" evidence="2">
    <location>
        <begin position="23"/>
        <end position="466"/>
    </location>
</feature>
<dbReference type="Pfam" id="PF02321">
    <property type="entry name" value="OEP"/>
    <property type="match status" value="2"/>
</dbReference>
<name>A0A6I2KV92_9BURK</name>
<organism evidence="3 4">
    <name type="scientific">Duganella guangzhouensis</name>
    <dbReference type="NCBI Taxonomy" id="2666084"/>
    <lineage>
        <taxon>Bacteria</taxon>
        <taxon>Pseudomonadati</taxon>
        <taxon>Pseudomonadota</taxon>
        <taxon>Betaproteobacteria</taxon>
        <taxon>Burkholderiales</taxon>
        <taxon>Oxalobacteraceae</taxon>
        <taxon>Telluria group</taxon>
        <taxon>Duganella</taxon>
    </lineage>
</organism>
<dbReference type="GO" id="GO:0005886">
    <property type="term" value="C:plasma membrane"/>
    <property type="evidence" value="ECO:0007669"/>
    <property type="project" value="UniProtKB-SubCell"/>
</dbReference>
<dbReference type="InterPro" id="IPR003423">
    <property type="entry name" value="OMP_efflux"/>
</dbReference>
<keyword evidence="2" id="KW-0472">Membrane</keyword>
<keyword evidence="2" id="KW-0732">Signal</keyword>
<dbReference type="AlphaFoldDB" id="A0A6I2KV92"/>
<dbReference type="NCBIfam" id="TIGR01845">
    <property type="entry name" value="outer_NodT"/>
    <property type="match status" value="1"/>
</dbReference>
<dbReference type="Gene3D" id="1.20.1600.10">
    <property type="entry name" value="Outer membrane efflux proteins (OEP)"/>
    <property type="match status" value="1"/>
</dbReference>
<dbReference type="RefSeq" id="WP_154374923.1">
    <property type="nucleotide sequence ID" value="NZ_WKJK01000003.1"/>
</dbReference>
<dbReference type="PANTHER" id="PTHR30203">
    <property type="entry name" value="OUTER MEMBRANE CATION EFFLUX PROTEIN"/>
    <property type="match status" value="1"/>
</dbReference>
<keyword evidence="2" id="KW-1134">Transmembrane beta strand</keyword>
<keyword evidence="2" id="KW-0812">Transmembrane</keyword>
<accession>A0A6I2KV92</accession>
<keyword evidence="4" id="KW-1185">Reference proteome</keyword>
<comment type="similarity">
    <text evidence="1 2">Belongs to the outer membrane factor (OMF) (TC 1.B.17) family.</text>
</comment>
<keyword evidence="2" id="KW-0449">Lipoprotein</keyword>
<dbReference type="EMBL" id="WKJK01000003">
    <property type="protein sequence ID" value="MRW89965.1"/>
    <property type="molecule type" value="Genomic_DNA"/>
</dbReference>
<dbReference type="PROSITE" id="PS51257">
    <property type="entry name" value="PROKAR_LIPOPROTEIN"/>
    <property type="match status" value="1"/>
</dbReference>
<dbReference type="InterPro" id="IPR010131">
    <property type="entry name" value="MdtP/NodT-like"/>
</dbReference>
<evidence type="ECO:0000256" key="2">
    <source>
        <dbReference type="RuleBase" id="RU362097"/>
    </source>
</evidence>
<evidence type="ECO:0000256" key="1">
    <source>
        <dbReference type="ARBA" id="ARBA00007613"/>
    </source>
</evidence>
<evidence type="ECO:0000313" key="4">
    <source>
        <dbReference type="Proteomes" id="UP000433309"/>
    </source>
</evidence>
<feature type="signal peptide" evidence="2">
    <location>
        <begin position="1"/>
        <end position="22"/>
    </location>
</feature>
<gene>
    <name evidence="3" type="ORF">GJ699_08220</name>
</gene>
<reference evidence="3 4" key="1">
    <citation type="submission" date="2019-11" db="EMBL/GenBank/DDBJ databases">
        <title>Novel species isolated from a subtropical stream in China.</title>
        <authorList>
            <person name="Lu H."/>
        </authorList>
    </citation>
    <scope>NUCLEOTIDE SEQUENCE [LARGE SCALE GENOMIC DNA]</scope>
    <source>
        <strain evidence="3 4">FT80W</strain>
    </source>
</reference>
<protein>
    <submittedName>
        <fullName evidence="3">Efflux transporter outer membrane subunit</fullName>
    </submittedName>
</protein>
<dbReference type="GO" id="GO:0015562">
    <property type="term" value="F:efflux transmembrane transporter activity"/>
    <property type="evidence" value="ECO:0007669"/>
    <property type="project" value="InterPro"/>
</dbReference>
<dbReference type="SUPFAM" id="SSF56954">
    <property type="entry name" value="Outer membrane efflux proteins (OEP)"/>
    <property type="match status" value="1"/>
</dbReference>
<dbReference type="PANTHER" id="PTHR30203:SF33">
    <property type="entry name" value="BLR4455 PROTEIN"/>
    <property type="match status" value="1"/>
</dbReference>
<keyword evidence="2" id="KW-0564">Palmitate</keyword>
<comment type="caution">
    <text evidence="3">The sequence shown here is derived from an EMBL/GenBank/DDBJ whole genome shotgun (WGS) entry which is preliminary data.</text>
</comment>
<sequence length="466" mass="49601">MKRRALPCGLSLAGCLAGVFLAGCTHTIPVAEPAPAVALPAGWSQAGKPGSQEWPDSHWWQRFGSAELSQLVSQGQQSNLELAAALSRVRQAEAQARIAGVALLPTVDAYAGASRDLPIAGNHNANVSSSGQLQVSYELDFWGKNAAGVAAAEASLRANFYDRQTVALTVTSGIVSTYLQLLSLHDRLEVARENTRTAEHVLSLVEAQSSVGAATTVDLARQRSAVASQRAAIPALLQQEREAQSALAILLGQSPQTFKISDSGLSTIHLPEVTAGLPSELLSRRPDIQRSEAVLAAASANVEVARAALFPSIRLTGSTGTQSSALTSLLNAQNLFTNIGASLVAPIFDGGRLRTERDLAIEQKQELVQTYRSTVLAALAEVDTVLGQINSLDEQRRLKEVELEQTRLAFNLSEIRYKAGAEDLMTVLDTQRSLSDVQNELGILKLKRLQATVSLYKALGGGWQAG</sequence>